<dbReference type="Proteomes" id="UP000256877">
    <property type="component" value="Unassembled WGS sequence"/>
</dbReference>
<protein>
    <recommendedName>
        <fullName evidence="5">PaREP2a</fullName>
    </recommendedName>
</protein>
<accession>A0A371QZF4</accession>
<evidence type="ECO:0000313" key="4">
    <source>
        <dbReference type="Proteomes" id="UP000257123"/>
    </source>
</evidence>
<dbReference type="AlphaFoldDB" id="A0A371QZF4"/>
<gene>
    <name evidence="1" type="ORF">CGL51_07135</name>
    <name evidence="2" type="ORF">CGL52_11625</name>
</gene>
<sequence length="61" mass="7071">MPISNIKTRDIKNKTKKNKTLCSKYALRGAFWWEGEWMGKPMSCFVTEKKAMCKVGDKIDV</sequence>
<dbReference type="InterPro" id="IPR012490">
    <property type="entry name" value="PaRep2a"/>
</dbReference>
<dbReference type="RefSeq" id="WP_116421228.1">
    <property type="nucleotide sequence ID" value="NZ_NMUE01000020.1"/>
</dbReference>
<name>A0A371QZF4_9CREN</name>
<dbReference type="Proteomes" id="UP000257123">
    <property type="component" value="Unassembled WGS sequence"/>
</dbReference>
<reference evidence="3 4" key="1">
    <citation type="submission" date="2017-07" db="EMBL/GenBank/DDBJ databases">
        <title>Draft genome sequence of aerobic hyperthermophilic archaea, Pyrobaculum aerophilum YKB31 and YKB32.</title>
        <authorList>
            <person name="Mochizuki T."/>
            <person name="Berliner A.J."/>
            <person name="Yoshida-Takashima Y."/>
            <person name="Takaki Y."/>
            <person name="Nunoura T."/>
            <person name="Takai K."/>
        </authorList>
    </citation>
    <scope>NUCLEOTIDE SEQUENCE [LARGE SCALE GENOMIC DNA]</scope>
    <source>
        <strain evidence="1 4">YKB31</strain>
        <strain evidence="2 3">YKB32</strain>
    </source>
</reference>
<evidence type="ECO:0000313" key="1">
    <source>
        <dbReference type="EMBL" id="RFA95663.1"/>
    </source>
</evidence>
<dbReference type="EMBL" id="NMUE01000020">
    <property type="protein sequence ID" value="RFA95663.1"/>
    <property type="molecule type" value="Genomic_DNA"/>
</dbReference>
<proteinExistence type="predicted"/>
<dbReference type="EMBL" id="NMUF01000043">
    <property type="protein sequence ID" value="RFA96124.1"/>
    <property type="molecule type" value="Genomic_DNA"/>
</dbReference>
<evidence type="ECO:0008006" key="5">
    <source>
        <dbReference type="Google" id="ProtNLM"/>
    </source>
</evidence>
<dbReference type="Pfam" id="PF07903">
    <property type="entry name" value="PaRep2a"/>
    <property type="match status" value="1"/>
</dbReference>
<evidence type="ECO:0000313" key="3">
    <source>
        <dbReference type="Proteomes" id="UP000256877"/>
    </source>
</evidence>
<evidence type="ECO:0000313" key="2">
    <source>
        <dbReference type="EMBL" id="RFA96124.1"/>
    </source>
</evidence>
<comment type="caution">
    <text evidence="2">The sequence shown here is derived from an EMBL/GenBank/DDBJ whole genome shotgun (WGS) entry which is preliminary data.</text>
</comment>
<organism evidence="2 3">
    <name type="scientific">Pyrobaculum aerophilum</name>
    <dbReference type="NCBI Taxonomy" id="13773"/>
    <lineage>
        <taxon>Archaea</taxon>
        <taxon>Thermoproteota</taxon>
        <taxon>Thermoprotei</taxon>
        <taxon>Thermoproteales</taxon>
        <taxon>Thermoproteaceae</taxon>
        <taxon>Pyrobaculum</taxon>
    </lineage>
</organism>